<dbReference type="EMBL" id="CYUD01000010">
    <property type="protein sequence ID" value="CUK10214.1"/>
    <property type="molecule type" value="Genomic_DNA"/>
</dbReference>
<gene>
    <name evidence="6" type="primary">comR_4</name>
    <name evidence="6" type="ORF">RUE5091_03287</name>
</gene>
<dbReference type="STRING" id="1715692.RUE5091_03287"/>
<evidence type="ECO:0000256" key="2">
    <source>
        <dbReference type="ARBA" id="ARBA00023125"/>
    </source>
</evidence>
<keyword evidence="3" id="KW-0804">Transcription</keyword>
<evidence type="ECO:0000313" key="6">
    <source>
        <dbReference type="EMBL" id="CUK10214.1"/>
    </source>
</evidence>
<dbReference type="InterPro" id="IPR036271">
    <property type="entry name" value="Tet_transcr_reg_TetR-rel_C_sf"/>
</dbReference>
<keyword evidence="2 4" id="KW-0238">DNA-binding</keyword>
<dbReference type="InterPro" id="IPR001647">
    <property type="entry name" value="HTH_TetR"/>
</dbReference>
<feature type="domain" description="HTH tetR-type" evidence="5">
    <location>
        <begin position="6"/>
        <end position="66"/>
    </location>
</feature>
<feature type="DNA-binding region" description="H-T-H motif" evidence="4">
    <location>
        <begin position="29"/>
        <end position="48"/>
    </location>
</feature>
<dbReference type="Pfam" id="PF00440">
    <property type="entry name" value="TetR_N"/>
    <property type="match status" value="1"/>
</dbReference>
<dbReference type="Proteomes" id="UP000051260">
    <property type="component" value="Unassembled WGS sequence"/>
</dbReference>
<dbReference type="PANTHER" id="PTHR47506">
    <property type="entry name" value="TRANSCRIPTIONAL REGULATORY PROTEIN"/>
    <property type="match status" value="1"/>
</dbReference>
<dbReference type="GO" id="GO:0003677">
    <property type="term" value="F:DNA binding"/>
    <property type="evidence" value="ECO:0007669"/>
    <property type="project" value="UniProtKB-UniRule"/>
</dbReference>
<protein>
    <submittedName>
        <fullName evidence="6">Copper outer membrane regulator</fullName>
    </submittedName>
</protein>
<dbReference type="PROSITE" id="PS50977">
    <property type="entry name" value="HTH_TETR_2"/>
    <property type="match status" value="1"/>
</dbReference>
<dbReference type="PRINTS" id="PR00455">
    <property type="entry name" value="HTHTETR"/>
</dbReference>
<reference evidence="7" key="1">
    <citation type="submission" date="2015-09" db="EMBL/GenBank/DDBJ databases">
        <authorList>
            <person name="Rodrigo-Torres L."/>
            <person name="Arahal D.R."/>
        </authorList>
    </citation>
    <scope>NUCLEOTIDE SEQUENCE [LARGE SCALE GENOMIC DNA]</scope>
    <source>
        <strain evidence="7">CECT 5091</strain>
    </source>
</reference>
<evidence type="ECO:0000256" key="1">
    <source>
        <dbReference type="ARBA" id="ARBA00023015"/>
    </source>
</evidence>
<evidence type="ECO:0000313" key="7">
    <source>
        <dbReference type="Proteomes" id="UP000051260"/>
    </source>
</evidence>
<evidence type="ECO:0000256" key="3">
    <source>
        <dbReference type="ARBA" id="ARBA00023163"/>
    </source>
</evidence>
<name>A0A0P1IVB1_9RHOB</name>
<accession>A0A0P1IVB1</accession>
<keyword evidence="7" id="KW-1185">Reference proteome</keyword>
<evidence type="ECO:0000256" key="4">
    <source>
        <dbReference type="PROSITE-ProRule" id="PRU00335"/>
    </source>
</evidence>
<dbReference type="SUPFAM" id="SSF48498">
    <property type="entry name" value="Tetracyclin repressor-like, C-terminal domain"/>
    <property type="match status" value="1"/>
</dbReference>
<proteinExistence type="predicted"/>
<keyword evidence="1" id="KW-0805">Transcription regulation</keyword>
<dbReference type="PANTHER" id="PTHR47506:SF10">
    <property type="entry name" value="TRANSCRIPTIONAL REGULATORY PROTEIN"/>
    <property type="match status" value="1"/>
</dbReference>
<dbReference type="InterPro" id="IPR009057">
    <property type="entry name" value="Homeodomain-like_sf"/>
</dbReference>
<dbReference type="OrthoDB" id="9779746at2"/>
<dbReference type="Gene3D" id="1.10.10.60">
    <property type="entry name" value="Homeodomain-like"/>
    <property type="match status" value="1"/>
</dbReference>
<dbReference type="AlphaFoldDB" id="A0A0P1IVB1"/>
<evidence type="ECO:0000259" key="5">
    <source>
        <dbReference type="PROSITE" id="PS50977"/>
    </source>
</evidence>
<dbReference type="Pfam" id="PF16925">
    <property type="entry name" value="TetR_C_13"/>
    <property type="match status" value="1"/>
</dbReference>
<dbReference type="InterPro" id="IPR011075">
    <property type="entry name" value="TetR_C"/>
</dbReference>
<dbReference type="Gene3D" id="1.10.357.10">
    <property type="entry name" value="Tetracycline Repressor, domain 2"/>
    <property type="match status" value="1"/>
</dbReference>
<dbReference type="SUPFAM" id="SSF46689">
    <property type="entry name" value="Homeodomain-like"/>
    <property type="match status" value="1"/>
</dbReference>
<organism evidence="6 7">
    <name type="scientific">Ruegeria denitrificans</name>
    <dbReference type="NCBI Taxonomy" id="1715692"/>
    <lineage>
        <taxon>Bacteria</taxon>
        <taxon>Pseudomonadati</taxon>
        <taxon>Pseudomonadota</taxon>
        <taxon>Alphaproteobacteria</taxon>
        <taxon>Rhodobacterales</taxon>
        <taxon>Roseobacteraceae</taxon>
        <taxon>Ruegeria</taxon>
    </lineage>
</organism>
<sequence length="192" mass="21549">MGRPRSYSREAVVEKAMGVFWQNGYKATSISDVVRETGLNTASMYKEFGDKEGLFSAALDHYRDHVIGPRYRILIDNPNLEGVEMFLRNVFLGAAKSEYKGCLMMNHLAQKHVISPEAAEQVGAFCAEVESLVEAALRNAQAEGDIGPDKDTAQLASFVVFCVHGTVLYGRHDEKKHVIPNFYDMIMREIRE</sequence>